<keyword evidence="2" id="KW-0479">Metal-binding</keyword>
<dbReference type="SMART" id="SM00729">
    <property type="entry name" value="Elp3"/>
    <property type="match status" value="1"/>
</dbReference>
<dbReference type="Proteomes" id="UP000029556">
    <property type="component" value="Unassembled WGS sequence"/>
</dbReference>
<dbReference type="InterPro" id="IPR007197">
    <property type="entry name" value="rSAM"/>
</dbReference>
<keyword evidence="2" id="KW-0949">S-adenosyl-L-methionine</keyword>
<evidence type="ECO:0000313" key="4">
    <source>
        <dbReference type="EMBL" id="KGF36410.1"/>
    </source>
</evidence>
<dbReference type="OrthoDB" id="9808022at2"/>
<proteinExistence type="inferred from homology"/>
<keyword evidence="2" id="KW-0143">Chaperone</keyword>
<dbReference type="Pfam" id="PF04055">
    <property type="entry name" value="Radical_SAM"/>
    <property type="match status" value="1"/>
</dbReference>
<organism evidence="4 5">
    <name type="scientific">Hoylesella buccalis DNF00853</name>
    <dbReference type="NCBI Taxonomy" id="1401074"/>
    <lineage>
        <taxon>Bacteria</taxon>
        <taxon>Pseudomonadati</taxon>
        <taxon>Bacteroidota</taxon>
        <taxon>Bacteroidia</taxon>
        <taxon>Bacteroidales</taxon>
        <taxon>Prevotellaceae</taxon>
        <taxon>Hoylesella</taxon>
    </lineage>
</organism>
<dbReference type="InterPro" id="IPR034505">
    <property type="entry name" value="Coproporphyrinogen-III_oxidase"/>
</dbReference>
<keyword evidence="2" id="KW-0004">4Fe-4S</keyword>
<dbReference type="PROSITE" id="PS51918">
    <property type="entry name" value="RADICAL_SAM"/>
    <property type="match status" value="1"/>
</dbReference>
<dbReference type="SFLD" id="SFLDS00029">
    <property type="entry name" value="Radical_SAM"/>
    <property type="match status" value="1"/>
</dbReference>
<name>A0A095ZNT1_9BACT</name>
<keyword evidence="2" id="KW-0963">Cytoplasm</keyword>
<gene>
    <name evidence="4" type="ORF">HMPREF2137_01995</name>
</gene>
<dbReference type="EMBL" id="JRNN01000027">
    <property type="protein sequence ID" value="KGF36410.1"/>
    <property type="molecule type" value="Genomic_DNA"/>
</dbReference>
<keyword evidence="2" id="KW-0408">Iron</keyword>
<comment type="caution">
    <text evidence="4">The sequence shown here is derived from an EMBL/GenBank/DDBJ whole genome shotgun (WGS) entry which is preliminary data.</text>
</comment>
<dbReference type="PANTHER" id="PTHR13932">
    <property type="entry name" value="COPROPORPHYRINIGEN III OXIDASE"/>
    <property type="match status" value="1"/>
</dbReference>
<accession>A0A095ZNT1</accession>
<dbReference type="GO" id="GO:0005737">
    <property type="term" value="C:cytoplasm"/>
    <property type="evidence" value="ECO:0007669"/>
    <property type="project" value="UniProtKB-SubCell"/>
</dbReference>
<dbReference type="SFLD" id="SFLDG01065">
    <property type="entry name" value="anaerobic_coproporphyrinogen-I"/>
    <property type="match status" value="1"/>
</dbReference>
<feature type="domain" description="Radical SAM core" evidence="3">
    <location>
        <begin position="1"/>
        <end position="246"/>
    </location>
</feature>
<dbReference type="Gene3D" id="3.80.30.20">
    <property type="entry name" value="tm_1862 like domain"/>
    <property type="match status" value="1"/>
</dbReference>
<dbReference type="InterPro" id="IPR010723">
    <property type="entry name" value="HemN_C"/>
</dbReference>
<comment type="similarity">
    <text evidence="1">Belongs to the anaerobic coproporphyrinogen-III oxidase family. HemW subfamily.</text>
</comment>
<evidence type="ECO:0000256" key="2">
    <source>
        <dbReference type="RuleBase" id="RU364116"/>
    </source>
</evidence>
<dbReference type="InterPro" id="IPR004559">
    <property type="entry name" value="HemW-like"/>
</dbReference>
<dbReference type="NCBIfam" id="TIGR00539">
    <property type="entry name" value="hemN_rel"/>
    <property type="match status" value="1"/>
</dbReference>
<dbReference type="PANTHER" id="PTHR13932:SF5">
    <property type="entry name" value="RADICAL S-ADENOSYL METHIONINE DOMAIN-CONTAINING PROTEIN 1, MITOCHONDRIAL"/>
    <property type="match status" value="1"/>
</dbReference>
<dbReference type="InterPro" id="IPR006638">
    <property type="entry name" value="Elp3/MiaA/NifB-like_rSAM"/>
</dbReference>
<dbReference type="SFLD" id="SFLDF00562">
    <property type="entry name" value="HemN-like__clustered_with_heat"/>
    <property type="match status" value="1"/>
</dbReference>
<evidence type="ECO:0000259" key="3">
    <source>
        <dbReference type="PROSITE" id="PS51918"/>
    </source>
</evidence>
<dbReference type="RefSeq" id="WP_036871781.1">
    <property type="nucleotide sequence ID" value="NZ_JRNN01000027.1"/>
</dbReference>
<dbReference type="SUPFAM" id="SSF102114">
    <property type="entry name" value="Radical SAM enzymes"/>
    <property type="match status" value="1"/>
</dbReference>
<reference evidence="4 5" key="1">
    <citation type="submission" date="2014-07" db="EMBL/GenBank/DDBJ databases">
        <authorList>
            <person name="McCorrison J."/>
            <person name="Sanka R."/>
            <person name="Torralba M."/>
            <person name="Gillis M."/>
            <person name="Haft D.H."/>
            <person name="Methe B."/>
            <person name="Sutton G."/>
            <person name="Nelson K.E."/>
        </authorList>
    </citation>
    <scope>NUCLEOTIDE SEQUENCE [LARGE SCALE GENOMIC DNA]</scope>
    <source>
        <strain evidence="4 5">DNF00853</strain>
    </source>
</reference>
<sequence length="386" mass="44215">MAGLYIHIPFCASRCIYCGFYSTTHLDVRQQYVDALCREMQLRRHYLPTTEDTGAVAQPLISTIYLGGGTPSQLTPAQLQQIFSTIVTVFFHGDDTLMRTHCEVTMECNPDDITPSFVQFLQHSPVNRVSMGVQTFSNERLKFLHRRHHAEDISPVVQQLRNIGIDNISVDLMFDFPNQTLDEWKLDIQKALALRVEHISAYSLMYEEGTPLYQLLRNNKVKEIDDELSLTMYQTLVDELKASGYEHYEISNFAKPGKRSQHNSSYWHAIPYLGIGASAHSYDIQSRQWNVSNINKYISSIEQDEIPFERECLDDDTRYNDLITTALRTSEGINLSTLTPKHRTYLLQQAEKQIAQNLLEIRGDSIRLTAQGLYVSDAVMADLIYA</sequence>
<comment type="subcellular location">
    <subcellularLocation>
        <location evidence="2">Cytoplasm</location>
    </subcellularLocation>
</comment>
<keyword evidence="2" id="KW-0411">Iron-sulfur</keyword>
<dbReference type="GO" id="GO:0046872">
    <property type="term" value="F:metal ion binding"/>
    <property type="evidence" value="ECO:0007669"/>
    <property type="project" value="UniProtKB-UniRule"/>
</dbReference>
<dbReference type="Pfam" id="PF06969">
    <property type="entry name" value="HemN_C"/>
    <property type="match status" value="1"/>
</dbReference>
<comment type="function">
    <text evidence="2">Probably acts as a heme chaperone, transferring heme to an unknown acceptor. Binds one molecule of heme per monomer, possibly covalently. Binds 1 [4Fe-4S] cluster. The cluster is coordinated with 3 cysteines and an exchangeable S-adenosyl-L-methionine.</text>
</comment>
<dbReference type="InterPro" id="IPR058240">
    <property type="entry name" value="rSAM_sf"/>
</dbReference>
<dbReference type="GO" id="GO:0004109">
    <property type="term" value="F:coproporphyrinogen oxidase activity"/>
    <property type="evidence" value="ECO:0007669"/>
    <property type="project" value="InterPro"/>
</dbReference>
<dbReference type="AlphaFoldDB" id="A0A095ZNT1"/>
<keyword evidence="2" id="KW-0349">Heme</keyword>
<dbReference type="SFLD" id="SFLDG01082">
    <property type="entry name" value="B12-binding_domain_containing"/>
    <property type="match status" value="1"/>
</dbReference>
<protein>
    <recommendedName>
        <fullName evidence="2">Heme chaperone HemW</fullName>
    </recommendedName>
</protein>
<dbReference type="InterPro" id="IPR023404">
    <property type="entry name" value="rSAM_horseshoe"/>
</dbReference>
<dbReference type="GO" id="GO:0051539">
    <property type="term" value="F:4 iron, 4 sulfur cluster binding"/>
    <property type="evidence" value="ECO:0007669"/>
    <property type="project" value="UniProtKB-UniRule"/>
</dbReference>
<evidence type="ECO:0000256" key="1">
    <source>
        <dbReference type="ARBA" id="ARBA00006100"/>
    </source>
</evidence>
<dbReference type="GO" id="GO:0006779">
    <property type="term" value="P:porphyrin-containing compound biosynthetic process"/>
    <property type="evidence" value="ECO:0007669"/>
    <property type="project" value="InterPro"/>
</dbReference>
<evidence type="ECO:0000313" key="5">
    <source>
        <dbReference type="Proteomes" id="UP000029556"/>
    </source>
</evidence>